<name>A0A7G7W3G4_9BACT</name>
<accession>A0A7G7W3G4</accession>
<dbReference type="InterPro" id="IPR029052">
    <property type="entry name" value="Metallo-depent_PP-like"/>
</dbReference>
<dbReference type="PANTHER" id="PTHR42850">
    <property type="entry name" value="METALLOPHOSPHOESTERASE"/>
    <property type="match status" value="1"/>
</dbReference>
<dbReference type="KEGG" id="hsk:H4317_12010"/>
<dbReference type="GO" id="GO:0005737">
    <property type="term" value="C:cytoplasm"/>
    <property type="evidence" value="ECO:0007669"/>
    <property type="project" value="TreeGrafter"/>
</dbReference>
<evidence type="ECO:0000259" key="1">
    <source>
        <dbReference type="Pfam" id="PF00149"/>
    </source>
</evidence>
<dbReference type="PANTHER" id="PTHR42850:SF7">
    <property type="entry name" value="BIS(5'-NUCLEOSYL)-TETRAPHOSPHATASE PRPE [ASYMMETRICAL]"/>
    <property type="match status" value="1"/>
</dbReference>
<dbReference type="Gene3D" id="3.60.21.10">
    <property type="match status" value="1"/>
</dbReference>
<gene>
    <name evidence="2" type="ORF">H4317_12010</name>
</gene>
<dbReference type="InterPro" id="IPR050126">
    <property type="entry name" value="Ap4A_hydrolase"/>
</dbReference>
<dbReference type="InterPro" id="IPR006186">
    <property type="entry name" value="Ser/Thr-sp_prot-phosphatase"/>
</dbReference>
<dbReference type="AlphaFoldDB" id="A0A7G7W3G4"/>
<feature type="domain" description="Calcineurin-like phosphoesterase" evidence="1">
    <location>
        <begin position="4"/>
        <end position="107"/>
    </location>
</feature>
<dbReference type="InterPro" id="IPR004843">
    <property type="entry name" value="Calcineurin-like_PHP"/>
</dbReference>
<keyword evidence="3" id="KW-1185">Reference proteome</keyword>
<dbReference type="RefSeq" id="WP_185886838.1">
    <property type="nucleotide sequence ID" value="NZ_CP060202.1"/>
</dbReference>
<proteinExistence type="predicted"/>
<dbReference type="Proteomes" id="UP000515489">
    <property type="component" value="Chromosome"/>
</dbReference>
<evidence type="ECO:0000313" key="3">
    <source>
        <dbReference type="Proteomes" id="UP000515489"/>
    </source>
</evidence>
<dbReference type="SUPFAM" id="SSF56300">
    <property type="entry name" value="Metallo-dependent phosphatases"/>
    <property type="match status" value="1"/>
</dbReference>
<reference evidence="2 3" key="1">
    <citation type="submission" date="2020-08" db="EMBL/GenBank/DDBJ databases">
        <title>Hymenobacter sp. S2-20-2 genome sequencing.</title>
        <authorList>
            <person name="Jin L."/>
        </authorList>
    </citation>
    <scope>NUCLEOTIDE SEQUENCE [LARGE SCALE GENOMIC DNA]</scope>
    <source>
        <strain evidence="2 3">S2-20-2</strain>
    </source>
</reference>
<protein>
    <submittedName>
        <fullName evidence="2">Metallophosphoesterase</fullName>
    </submittedName>
</protein>
<dbReference type="PRINTS" id="PR00114">
    <property type="entry name" value="STPHPHTASE"/>
</dbReference>
<organism evidence="2 3">
    <name type="scientific">Hymenobacter sediminicola</name>
    <dbReference type="NCBI Taxonomy" id="2761579"/>
    <lineage>
        <taxon>Bacteria</taxon>
        <taxon>Pseudomonadati</taxon>
        <taxon>Bacteroidota</taxon>
        <taxon>Cytophagia</taxon>
        <taxon>Cytophagales</taxon>
        <taxon>Hymenobacteraceae</taxon>
        <taxon>Hymenobacter</taxon>
    </lineage>
</organism>
<evidence type="ECO:0000313" key="2">
    <source>
        <dbReference type="EMBL" id="QNH60907.1"/>
    </source>
</evidence>
<dbReference type="Pfam" id="PF00149">
    <property type="entry name" value="Metallophos"/>
    <property type="match status" value="1"/>
</dbReference>
<dbReference type="GO" id="GO:0016791">
    <property type="term" value="F:phosphatase activity"/>
    <property type="evidence" value="ECO:0007669"/>
    <property type="project" value="TreeGrafter"/>
</dbReference>
<sequence>MYDIIGDIHGHATELRQLLTKLGYVEQHGGVYRHSSRQVIFVGDFIDRGPQIRETLRLVRGMVESGAALTVMGNHEYNAICFHEQHPHGGHLRPHIPRNIFQHLRTLEEFSSREGWAEWQDHIAWFKKLPLFLELPGLRVVHACWDPRHIAYLRQQLPDARLTPDFLLRSATRGTPEYLAVEETLKGKEVELPDGVQFHDKDGNPRTKMRTRWWCNPAGCTYEQYYLEPIEALNSQPVDVDALTDIWHYQDTVPVFFGHYWLRGTPQLLGPHALCLDYSVAKGGELVAYRWNGEQELTTARLVSV</sequence>
<dbReference type="EMBL" id="CP060202">
    <property type="protein sequence ID" value="QNH60907.1"/>
    <property type="molecule type" value="Genomic_DNA"/>
</dbReference>